<dbReference type="PANTHER" id="PTHR33345:SF6">
    <property type="entry name" value="OS03G0747200 PROTEIN"/>
    <property type="match status" value="1"/>
</dbReference>
<keyword evidence="5" id="KW-0539">Nucleus</keyword>
<dbReference type="Pfam" id="PF24590">
    <property type="entry name" value="DUF7615"/>
    <property type="match status" value="1"/>
</dbReference>
<evidence type="ECO:0000256" key="2">
    <source>
        <dbReference type="ARBA" id="ARBA00022723"/>
    </source>
</evidence>
<keyword evidence="3" id="KW-0863">Zinc-finger</keyword>
<comment type="subcellular location">
    <subcellularLocation>
        <location evidence="1">Nucleus</location>
    </subcellularLocation>
</comment>
<evidence type="ECO:0000256" key="1">
    <source>
        <dbReference type="ARBA" id="ARBA00004123"/>
    </source>
</evidence>
<evidence type="ECO:0008006" key="11">
    <source>
        <dbReference type="Google" id="ProtNLM"/>
    </source>
</evidence>
<organism evidence="9 10">
    <name type="scientific">Protea cynaroides</name>
    <dbReference type="NCBI Taxonomy" id="273540"/>
    <lineage>
        <taxon>Eukaryota</taxon>
        <taxon>Viridiplantae</taxon>
        <taxon>Streptophyta</taxon>
        <taxon>Embryophyta</taxon>
        <taxon>Tracheophyta</taxon>
        <taxon>Spermatophyta</taxon>
        <taxon>Magnoliopsida</taxon>
        <taxon>Proteales</taxon>
        <taxon>Proteaceae</taxon>
        <taxon>Protea</taxon>
    </lineage>
</organism>
<dbReference type="InterPro" id="IPR056034">
    <property type="entry name" value="DUF7615"/>
</dbReference>
<evidence type="ECO:0000256" key="3">
    <source>
        <dbReference type="ARBA" id="ARBA00022771"/>
    </source>
</evidence>
<dbReference type="EMBL" id="JAMYWD010000011">
    <property type="protein sequence ID" value="KAJ4955995.1"/>
    <property type="molecule type" value="Genomic_DNA"/>
</dbReference>
<evidence type="ECO:0000313" key="9">
    <source>
        <dbReference type="EMBL" id="KAJ4955995.1"/>
    </source>
</evidence>
<feature type="domain" description="Oberon-like PHD finger" evidence="6">
    <location>
        <begin position="155"/>
        <end position="286"/>
    </location>
</feature>
<dbReference type="Pfam" id="PF07227">
    <property type="entry name" value="PHD_Oberon"/>
    <property type="match status" value="1"/>
</dbReference>
<dbReference type="InterPro" id="IPR055508">
    <property type="entry name" value="DUF7081"/>
</dbReference>
<gene>
    <name evidence="9" type="ORF">NE237_012778</name>
</gene>
<protein>
    <recommendedName>
        <fullName evidence="11">Oberon PHD finger domain-containing protein</fullName>
    </recommendedName>
</protein>
<accession>A0A9Q0GYP1</accession>
<dbReference type="GO" id="GO:0008270">
    <property type="term" value="F:zinc ion binding"/>
    <property type="evidence" value="ECO:0007669"/>
    <property type="project" value="UniProtKB-KW"/>
</dbReference>
<dbReference type="OrthoDB" id="1852608at2759"/>
<dbReference type="AlphaFoldDB" id="A0A9Q0GYP1"/>
<dbReference type="GO" id="GO:0005634">
    <property type="term" value="C:nucleus"/>
    <property type="evidence" value="ECO:0007669"/>
    <property type="project" value="UniProtKB-SubCell"/>
</dbReference>
<keyword evidence="10" id="KW-1185">Reference proteome</keyword>
<evidence type="ECO:0000259" key="7">
    <source>
        <dbReference type="Pfam" id="PF23299"/>
    </source>
</evidence>
<dbReference type="PANTHER" id="PTHR33345">
    <property type="entry name" value="ADAPTER PROTEIN, PUTATIVE-RELATED"/>
    <property type="match status" value="1"/>
</dbReference>
<evidence type="ECO:0000259" key="8">
    <source>
        <dbReference type="Pfam" id="PF24590"/>
    </source>
</evidence>
<feature type="domain" description="DUF7081" evidence="7">
    <location>
        <begin position="25"/>
        <end position="116"/>
    </location>
</feature>
<dbReference type="InterPro" id="IPR032881">
    <property type="entry name" value="Oberon-like_PHD"/>
</dbReference>
<feature type="domain" description="DUF7615" evidence="8">
    <location>
        <begin position="374"/>
        <end position="480"/>
    </location>
</feature>
<dbReference type="Pfam" id="PF23299">
    <property type="entry name" value="DUF7081"/>
    <property type="match status" value="1"/>
</dbReference>
<sequence length="487" mass="54942">MDSNVCDESYVYGAEVKGNGLHLWPVSAGESGEGLPYAPIDWPNPGDNWTWRVGKRKSANGFWCDRYLYTPTSFQRTVLKKQRFASLHSLEQYIRKEFPDKDYNAFFSSFSWRIPAEDDYRAKGDQITFGGFLPEKNMSENSKSGSQPGSTDCKAKNKMCSLQLPAGNYSLPAMGCNICCSEPGFCRDCCCILCCKTIDWTYGGYSFIRCEAKVDENHICGHVAHMDCALRSYMAGTVGGNIGLDVEYHCRRCDNRTDLLSHVTRLLQTCESLDAPEEIEKILNMGLGILHGSQRTNAKKLLDHMELAMTKLKSGSSLEEIWKEYDTSAVSPGTEEVAADEDAQDLRSGSKFSLGLNSMQKRSQQPTYITSDYQNATVKLEDEIERVLQSLRKSQETEYRIAEERLYAQKSFLLSMYEQLDMERSELAKNSSTTDGNSDDLLANVLDRVNQINRESDRLKEMEEVAKGFGRVPKAILNEHFGLEIED</sequence>
<dbReference type="Proteomes" id="UP001141806">
    <property type="component" value="Unassembled WGS sequence"/>
</dbReference>
<reference evidence="9" key="1">
    <citation type="journal article" date="2023" name="Plant J.">
        <title>The genome of the king protea, Protea cynaroides.</title>
        <authorList>
            <person name="Chang J."/>
            <person name="Duong T.A."/>
            <person name="Schoeman C."/>
            <person name="Ma X."/>
            <person name="Roodt D."/>
            <person name="Barker N."/>
            <person name="Li Z."/>
            <person name="Van de Peer Y."/>
            <person name="Mizrachi E."/>
        </authorList>
    </citation>
    <scope>NUCLEOTIDE SEQUENCE</scope>
    <source>
        <tissue evidence="9">Young leaves</tissue>
    </source>
</reference>
<keyword evidence="2" id="KW-0479">Metal-binding</keyword>
<comment type="caution">
    <text evidence="9">The sequence shown here is derived from an EMBL/GenBank/DDBJ whole genome shotgun (WGS) entry which is preliminary data.</text>
</comment>
<proteinExistence type="predicted"/>
<evidence type="ECO:0000259" key="6">
    <source>
        <dbReference type="Pfam" id="PF07227"/>
    </source>
</evidence>
<evidence type="ECO:0000256" key="5">
    <source>
        <dbReference type="ARBA" id="ARBA00023242"/>
    </source>
</evidence>
<keyword evidence="4" id="KW-0862">Zinc</keyword>
<evidence type="ECO:0000256" key="4">
    <source>
        <dbReference type="ARBA" id="ARBA00022833"/>
    </source>
</evidence>
<evidence type="ECO:0000313" key="10">
    <source>
        <dbReference type="Proteomes" id="UP001141806"/>
    </source>
</evidence>
<name>A0A9Q0GYP1_9MAGN</name>